<dbReference type="EMBL" id="JAALHA020000001">
    <property type="protein sequence ID" value="MDR9893295.1"/>
    <property type="molecule type" value="Genomic_DNA"/>
</dbReference>
<name>A0AAP5I6C8_9CYAN</name>
<evidence type="ECO:0000313" key="1">
    <source>
        <dbReference type="EMBL" id="MDR9893295.1"/>
    </source>
</evidence>
<organism evidence="1 2">
    <name type="scientific">Aetokthonos hydrillicola Thurmond2011</name>
    <dbReference type="NCBI Taxonomy" id="2712845"/>
    <lineage>
        <taxon>Bacteria</taxon>
        <taxon>Bacillati</taxon>
        <taxon>Cyanobacteriota</taxon>
        <taxon>Cyanophyceae</taxon>
        <taxon>Nostocales</taxon>
        <taxon>Hapalosiphonaceae</taxon>
        <taxon>Aetokthonos</taxon>
    </lineage>
</organism>
<dbReference type="Proteomes" id="UP000667802">
    <property type="component" value="Unassembled WGS sequence"/>
</dbReference>
<dbReference type="RefSeq" id="WP_208343800.1">
    <property type="nucleotide sequence ID" value="NZ_CAWQFN010000376.1"/>
</dbReference>
<reference evidence="2" key="1">
    <citation type="journal article" date="2021" name="Science">
        <title>Hunting the eagle killer: A cyanobacterial neurotoxin causes vacuolar myelinopathy.</title>
        <authorList>
            <person name="Breinlinger S."/>
            <person name="Phillips T.J."/>
            <person name="Haram B.N."/>
            <person name="Mares J."/>
            <person name="Martinez Yerena J.A."/>
            <person name="Hrouzek P."/>
            <person name="Sobotka R."/>
            <person name="Henderson W.M."/>
            <person name="Schmieder P."/>
            <person name="Williams S.M."/>
            <person name="Lauderdale J.D."/>
            <person name="Wilde H.D."/>
            <person name="Gerrin W."/>
            <person name="Kust A."/>
            <person name="Washington J.W."/>
            <person name="Wagner C."/>
            <person name="Geier B."/>
            <person name="Liebeke M."/>
            <person name="Enke H."/>
            <person name="Niedermeyer T.H.J."/>
            <person name="Wilde S.B."/>
        </authorList>
    </citation>
    <scope>NUCLEOTIDE SEQUENCE [LARGE SCALE GENOMIC DNA]</scope>
    <source>
        <strain evidence="2">Thurmond2011</strain>
    </source>
</reference>
<comment type="caution">
    <text evidence="1">The sequence shown here is derived from an EMBL/GenBank/DDBJ whole genome shotgun (WGS) entry which is preliminary data.</text>
</comment>
<sequence>MSKRVAIAPANDERELLMANWGDRYGNLKQYRKRAARAHESVNGLCCCCLKRKSTVMHHSSYRKSGDRRGDNWFPICKTCHTKAHSPQNWVKDKQNPIWKNRNTREFSRQLKRGYRALQDKV</sequence>
<evidence type="ECO:0008006" key="3">
    <source>
        <dbReference type="Google" id="ProtNLM"/>
    </source>
</evidence>
<evidence type="ECO:0000313" key="2">
    <source>
        <dbReference type="Proteomes" id="UP000667802"/>
    </source>
</evidence>
<proteinExistence type="predicted"/>
<keyword evidence="2" id="KW-1185">Reference proteome</keyword>
<protein>
    <recommendedName>
        <fullName evidence="3">HNH endonuclease</fullName>
    </recommendedName>
</protein>
<dbReference type="AlphaFoldDB" id="A0AAP5I6C8"/>
<gene>
    <name evidence="1" type="ORF">G7B40_001670</name>
</gene>
<accession>A0AAP5I6C8</accession>